<proteinExistence type="predicted"/>
<keyword evidence="1" id="KW-0732">Signal</keyword>
<sequence>MKVSGLLKAALVLGFGVAAMPVAADIVLSESNDPGVVPTSRLSQLLSKERVALGKLRAAKLERLAALPKTSTFEKAPVPDFAHSLRWLDAQPKAAGGKDWQCLSEALYFEARGESVAGQFAVAEVILNRVEHGYFPGSVCGVINQGTGRKYQCQFTYTCDGYDEVIHEKRSFERVGKVARAMLDGAPRMLTDGATHYHAKWVNPRWARKFPRTATIGVHHFYRMSTKLSAAKK</sequence>
<reference evidence="3 4" key="1">
    <citation type="submission" date="2015-06" db="EMBL/GenBank/DDBJ databases">
        <title>Draft genome sequence of an Alphaproteobacteria species associated to the Mediterranean sponge Oscarella lobularis.</title>
        <authorList>
            <person name="Jourda C."/>
            <person name="Santini S."/>
            <person name="Claverie J.-M."/>
        </authorList>
    </citation>
    <scope>NUCLEOTIDE SEQUENCE [LARGE SCALE GENOMIC DNA]</scope>
    <source>
        <strain evidence="3">IGS</strain>
    </source>
</reference>
<dbReference type="InterPro" id="IPR042047">
    <property type="entry name" value="SleB_dom1"/>
</dbReference>
<name>A0A0J9GTE4_9RHOB</name>
<protein>
    <submittedName>
        <fullName evidence="3">Glutamate synthase [NADPH] large chain</fullName>
        <ecNumber evidence="3">1.4.1.13</ecNumber>
    </submittedName>
</protein>
<evidence type="ECO:0000313" key="4">
    <source>
        <dbReference type="Proteomes" id="UP000037178"/>
    </source>
</evidence>
<dbReference type="InterPro" id="IPR011105">
    <property type="entry name" value="Cell_wall_hydrolase_SleB"/>
</dbReference>
<dbReference type="GO" id="GO:0016787">
    <property type="term" value="F:hydrolase activity"/>
    <property type="evidence" value="ECO:0007669"/>
    <property type="project" value="InterPro"/>
</dbReference>
<evidence type="ECO:0000313" key="3">
    <source>
        <dbReference type="EMBL" id="KMW56763.1"/>
    </source>
</evidence>
<dbReference type="EMBL" id="LFTY01000002">
    <property type="protein sequence ID" value="KMW56763.1"/>
    <property type="molecule type" value="Genomic_DNA"/>
</dbReference>
<dbReference type="Proteomes" id="UP000037178">
    <property type="component" value="Unassembled WGS sequence"/>
</dbReference>
<organism evidence="3 4">
    <name type="scientific">Candidatus Rhodobacter oscarellae</name>
    <dbReference type="NCBI Taxonomy" id="1675527"/>
    <lineage>
        <taxon>Bacteria</taxon>
        <taxon>Pseudomonadati</taxon>
        <taxon>Pseudomonadota</taxon>
        <taxon>Alphaproteobacteria</taxon>
        <taxon>Rhodobacterales</taxon>
        <taxon>Rhodobacter group</taxon>
        <taxon>Rhodobacter</taxon>
    </lineage>
</organism>
<accession>A0A0J9GTE4</accession>
<dbReference type="AlphaFoldDB" id="A0A0J9GTE4"/>
<evidence type="ECO:0000256" key="1">
    <source>
        <dbReference type="SAM" id="SignalP"/>
    </source>
</evidence>
<feature type="signal peptide" evidence="1">
    <location>
        <begin position="1"/>
        <end position="24"/>
    </location>
</feature>
<dbReference type="EC" id="1.4.1.13" evidence="3"/>
<dbReference type="STRING" id="1675527.AIOL_001719"/>
<feature type="chain" id="PRO_5005320114" evidence="1">
    <location>
        <begin position="25"/>
        <end position="233"/>
    </location>
</feature>
<dbReference type="PATRIC" id="fig|1675527.3.peg.1813"/>
<comment type="caution">
    <text evidence="3">The sequence shown here is derived from an EMBL/GenBank/DDBJ whole genome shotgun (WGS) entry which is preliminary data.</text>
</comment>
<feature type="domain" description="Cell wall hydrolase SleB" evidence="2">
    <location>
        <begin position="113"/>
        <end position="222"/>
    </location>
</feature>
<gene>
    <name evidence="3" type="ORF">AIOL_001719</name>
</gene>
<keyword evidence="3" id="KW-0560">Oxidoreductase</keyword>
<dbReference type="RefSeq" id="WP_235438936.1">
    <property type="nucleotide sequence ID" value="NZ_LFTY01000002.1"/>
</dbReference>
<evidence type="ECO:0000259" key="2">
    <source>
        <dbReference type="Pfam" id="PF07486"/>
    </source>
</evidence>
<dbReference type="GO" id="GO:0004355">
    <property type="term" value="F:glutamate synthase (NADPH) activity"/>
    <property type="evidence" value="ECO:0007669"/>
    <property type="project" value="UniProtKB-EC"/>
</dbReference>
<dbReference type="Pfam" id="PF07486">
    <property type="entry name" value="Hydrolase_2"/>
    <property type="match status" value="1"/>
</dbReference>
<keyword evidence="4" id="KW-1185">Reference proteome</keyword>
<dbReference type="Gene3D" id="1.10.10.2520">
    <property type="entry name" value="Cell wall hydrolase SleB, domain 1"/>
    <property type="match status" value="1"/>
</dbReference>